<sequence>ENQTIRPHADIKHVKNTSLDDMSKNGSSDKDEDDDLKTGTDWDSNKSFSDATENNDSAYLSQTGSDQERSDITDGLDSCLETMSKSSDIYYFTTSSEASEHRKNADVIHTTAKSM</sequence>
<feature type="non-terminal residue" evidence="2">
    <location>
        <position position="1"/>
    </location>
</feature>
<feature type="non-terminal residue" evidence="2">
    <location>
        <position position="115"/>
    </location>
</feature>
<reference evidence="2" key="1">
    <citation type="submission" date="2014-12" db="EMBL/GenBank/DDBJ databases">
        <title>Insight into the proteome of Arion vulgaris.</title>
        <authorList>
            <person name="Aradska J."/>
            <person name="Bulat T."/>
            <person name="Smidak R."/>
            <person name="Sarate P."/>
            <person name="Gangsoo J."/>
            <person name="Sialana F."/>
            <person name="Bilban M."/>
            <person name="Lubec G."/>
        </authorList>
    </citation>
    <scope>NUCLEOTIDE SEQUENCE</scope>
    <source>
        <tissue evidence="2">Skin</tissue>
    </source>
</reference>
<organism evidence="2">
    <name type="scientific">Arion vulgaris</name>
    <dbReference type="NCBI Taxonomy" id="1028688"/>
    <lineage>
        <taxon>Eukaryota</taxon>
        <taxon>Metazoa</taxon>
        <taxon>Spiralia</taxon>
        <taxon>Lophotrochozoa</taxon>
        <taxon>Mollusca</taxon>
        <taxon>Gastropoda</taxon>
        <taxon>Heterobranchia</taxon>
        <taxon>Euthyneura</taxon>
        <taxon>Panpulmonata</taxon>
        <taxon>Eupulmonata</taxon>
        <taxon>Stylommatophora</taxon>
        <taxon>Helicina</taxon>
        <taxon>Arionoidea</taxon>
        <taxon>Arionidae</taxon>
        <taxon>Arion</taxon>
    </lineage>
</organism>
<evidence type="ECO:0000256" key="1">
    <source>
        <dbReference type="SAM" id="MobiDB-lite"/>
    </source>
</evidence>
<name>A0A0B7C359_9EUPU</name>
<feature type="compositionally biased region" description="Polar residues" evidence="1">
    <location>
        <begin position="45"/>
        <end position="65"/>
    </location>
</feature>
<gene>
    <name evidence="2" type="primary">ORF221781</name>
</gene>
<evidence type="ECO:0000313" key="2">
    <source>
        <dbReference type="EMBL" id="CEK99643.1"/>
    </source>
</evidence>
<dbReference type="AlphaFoldDB" id="A0A0B7C359"/>
<proteinExistence type="predicted"/>
<dbReference type="EMBL" id="HACG01052772">
    <property type="protein sequence ID" value="CEK99643.1"/>
    <property type="molecule type" value="Transcribed_RNA"/>
</dbReference>
<accession>A0A0B7C359</accession>
<protein>
    <submittedName>
        <fullName evidence="2">Uncharacterized protein</fullName>
    </submittedName>
</protein>
<feature type="region of interest" description="Disordered" evidence="1">
    <location>
        <begin position="1"/>
        <end position="73"/>
    </location>
</feature>